<organism evidence="2 3">
    <name type="scientific">Peptoniphilus lacrimalis 315-B</name>
    <dbReference type="NCBI Taxonomy" id="596330"/>
    <lineage>
        <taxon>Bacteria</taxon>
        <taxon>Bacillati</taxon>
        <taxon>Bacillota</taxon>
        <taxon>Tissierellia</taxon>
        <taxon>Tissierellales</taxon>
        <taxon>Peptoniphilaceae</taxon>
        <taxon>Peptoniphilus</taxon>
    </lineage>
</organism>
<dbReference type="AlphaFoldDB" id="D1VVZ8"/>
<keyword evidence="1" id="KW-0812">Transmembrane</keyword>
<dbReference type="RefSeq" id="WP_004826377.1">
    <property type="nucleotide sequence ID" value="NZ_ADDO01000069.1"/>
</dbReference>
<keyword evidence="1" id="KW-0472">Membrane</keyword>
<evidence type="ECO:0000313" key="3">
    <source>
        <dbReference type="Proteomes" id="UP000005711"/>
    </source>
</evidence>
<reference evidence="2 3" key="1">
    <citation type="submission" date="2009-12" db="EMBL/GenBank/DDBJ databases">
        <title>Genome Sequence of Peptoniphilus lacrimalis 315-B.</title>
        <authorList>
            <person name="Durkin A.S."/>
            <person name="Madupu R."/>
            <person name="Torralba M."/>
            <person name="Methe B."/>
            <person name="Sutton G."/>
            <person name="Strausberg R.L."/>
            <person name="Nelson K.E."/>
        </authorList>
    </citation>
    <scope>NUCLEOTIDE SEQUENCE [LARGE SCALE GENOMIC DNA]</scope>
    <source>
        <strain evidence="2 3">315-B</strain>
    </source>
</reference>
<evidence type="ECO:0000256" key="1">
    <source>
        <dbReference type="SAM" id="Phobius"/>
    </source>
</evidence>
<dbReference type="Pfam" id="PF04474">
    <property type="entry name" value="DUF554"/>
    <property type="match status" value="1"/>
</dbReference>
<feature type="transmembrane region" description="Helical" evidence="1">
    <location>
        <begin position="170"/>
        <end position="198"/>
    </location>
</feature>
<dbReference type="eggNOG" id="COG1811">
    <property type="taxonomic scope" value="Bacteria"/>
</dbReference>
<sequence>MIGVIANALAVLILGFAGSKIGDKISKSLQDTILAFIPIAIMMIGVNAGLKGSTLIIIVSLVIGIVIGEKLDLEGSVNKLGEKFKQLLIKNPEDNDSKFVEGYVSATLIFCMGSMGILGSLDAGIRGNSDILLAKASIDGITALILASTMGIGVAVSGFSLLIYQGTLTILASFLAPIFSESVIANISGIGGIMIFAIGLKMLDVKNFKIANTLPALLVPLIYQFILNIIS</sequence>
<evidence type="ECO:0008006" key="4">
    <source>
        <dbReference type="Google" id="ProtNLM"/>
    </source>
</evidence>
<accession>D1VVZ8</accession>
<dbReference type="EMBL" id="ADDO01000069">
    <property type="protein sequence ID" value="EFA89268.1"/>
    <property type="molecule type" value="Genomic_DNA"/>
</dbReference>
<keyword evidence="1" id="KW-1133">Transmembrane helix</keyword>
<feature type="transmembrane region" description="Helical" evidence="1">
    <location>
        <begin position="210"/>
        <end position="230"/>
    </location>
</feature>
<proteinExistence type="predicted"/>
<comment type="caution">
    <text evidence="2">The sequence shown here is derived from an EMBL/GenBank/DDBJ whole genome shotgun (WGS) entry which is preliminary data.</text>
</comment>
<dbReference type="InterPro" id="IPR007563">
    <property type="entry name" value="DUF554"/>
</dbReference>
<protein>
    <recommendedName>
        <fullName evidence="4">DUF554 domain-containing protein</fullName>
    </recommendedName>
</protein>
<name>D1VVZ8_9FIRM</name>
<evidence type="ECO:0000313" key="2">
    <source>
        <dbReference type="EMBL" id="EFA89268.1"/>
    </source>
</evidence>
<dbReference type="PANTHER" id="PTHR36111">
    <property type="entry name" value="INNER MEMBRANE PROTEIN-RELATED"/>
    <property type="match status" value="1"/>
</dbReference>
<feature type="transmembrane region" description="Helical" evidence="1">
    <location>
        <begin position="33"/>
        <end position="50"/>
    </location>
</feature>
<dbReference type="Proteomes" id="UP000005711">
    <property type="component" value="Unassembled WGS sequence"/>
</dbReference>
<keyword evidence="3" id="KW-1185">Reference proteome</keyword>
<feature type="transmembrane region" description="Helical" evidence="1">
    <location>
        <begin position="102"/>
        <end position="121"/>
    </location>
</feature>
<dbReference type="PANTHER" id="PTHR36111:SF2">
    <property type="entry name" value="INNER MEMBRANE PROTEIN"/>
    <property type="match status" value="1"/>
</dbReference>
<gene>
    <name evidence="2" type="ORF">HMPREF0628_0963</name>
</gene>
<feature type="transmembrane region" description="Helical" evidence="1">
    <location>
        <begin position="141"/>
        <end position="164"/>
    </location>
</feature>